<proteinExistence type="predicted"/>
<organism evidence="2 3">
    <name type="scientific">Dipteronia sinensis</name>
    <dbReference type="NCBI Taxonomy" id="43782"/>
    <lineage>
        <taxon>Eukaryota</taxon>
        <taxon>Viridiplantae</taxon>
        <taxon>Streptophyta</taxon>
        <taxon>Embryophyta</taxon>
        <taxon>Tracheophyta</taxon>
        <taxon>Spermatophyta</taxon>
        <taxon>Magnoliopsida</taxon>
        <taxon>eudicotyledons</taxon>
        <taxon>Gunneridae</taxon>
        <taxon>Pentapetalae</taxon>
        <taxon>rosids</taxon>
        <taxon>malvids</taxon>
        <taxon>Sapindales</taxon>
        <taxon>Sapindaceae</taxon>
        <taxon>Hippocastanoideae</taxon>
        <taxon>Acereae</taxon>
        <taxon>Dipteronia</taxon>
    </lineage>
</organism>
<dbReference type="AlphaFoldDB" id="A0AAE0AWE9"/>
<name>A0AAE0AWE9_9ROSI</name>
<accession>A0AAE0AWE9</accession>
<feature type="region of interest" description="Disordered" evidence="1">
    <location>
        <begin position="52"/>
        <end position="74"/>
    </location>
</feature>
<protein>
    <submittedName>
        <fullName evidence="2">Uncharacterized protein</fullName>
    </submittedName>
</protein>
<gene>
    <name evidence="2" type="ORF">Dsin_005325</name>
</gene>
<dbReference type="EMBL" id="JANJYJ010000002">
    <property type="protein sequence ID" value="KAK3225463.1"/>
    <property type="molecule type" value="Genomic_DNA"/>
</dbReference>
<reference evidence="2" key="1">
    <citation type="journal article" date="2023" name="Plant J.">
        <title>Genome sequences and population genomics provide insights into the demographic history, inbreeding, and mutation load of two 'living fossil' tree species of Dipteronia.</title>
        <authorList>
            <person name="Feng Y."/>
            <person name="Comes H.P."/>
            <person name="Chen J."/>
            <person name="Zhu S."/>
            <person name="Lu R."/>
            <person name="Zhang X."/>
            <person name="Li P."/>
            <person name="Qiu J."/>
            <person name="Olsen K.M."/>
            <person name="Qiu Y."/>
        </authorList>
    </citation>
    <scope>NUCLEOTIDE SEQUENCE</scope>
    <source>
        <strain evidence="2">NBL</strain>
    </source>
</reference>
<evidence type="ECO:0000313" key="3">
    <source>
        <dbReference type="Proteomes" id="UP001281410"/>
    </source>
</evidence>
<sequence>MLLAPPNKESSPVLVERNIENGKDNDIPKEDEALLPLVVWVDLSSHDRSWPVELKQSAPEDPSVYSSSMEPGGQIDVTRQNIDFTPLSEKEAGACCKQLQFQYLNRRRDHLLQYKICLHIQCQDHMHSHVYFCQYSQSYTLKVL</sequence>
<keyword evidence="3" id="KW-1185">Reference proteome</keyword>
<evidence type="ECO:0000313" key="2">
    <source>
        <dbReference type="EMBL" id="KAK3225463.1"/>
    </source>
</evidence>
<evidence type="ECO:0000256" key="1">
    <source>
        <dbReference type="SAM" id="MobiDB-lite"/>
    </source>
</evidence>
<dbReference type="Proteomes" id="UP001281410">
    <property type="component" value="Unassembled WGS sequence"/>
</dbReference>
<comment type="caution">
    <text evidence="2">The sequence shown here is derived from an EMBL/GenBank/DDBJ whole genome shotgun (WGS) entry which is preliminary data.</text>
</comment>